<evidence type="ECO:0000313" key="11">
    <source>
        <dbReference type="EMBL" id="OQO07586.1"/>
    </source>
</evidence>
<feature type="compositionally biased region" description="Acidic residues" evidence="9">
    <location>
        <begin position="555"/>
        <end position="569"/>
    </location>
</feature>
<dbReference type="InterPro" id="IPR056729">
    <property type="entry name" value="GMPPB_C"/>
</dbReference>
<evidence type="ECO:0000259" key="10">
    <source>
        <dbReference type="Pfam" id="PF25087"/>
    </source>
</evidence>
<dbReference type="GO" id="GO:0005829">
    <property type="term" value="C:cytosol"/>
    <property type="evidence" value="ECO:0007669"/>
    <property type="project" value="UniProtKB-SubCell"/>
</dbReference>
<dbReference type="GO" id="GO:0002183">
    <property type="term" value="P:cytoplasmic translational initiation"/>
    <property type="evidence" value="ECO:0007669"/>
    <property type="project" value="TreeGrafter"/>
</dbReference>
<dbReference type="OrthoDB" id="10250549at2759"/>
<feature type="region of interest" description="Disordered" evidence="9">
    <location>
        <begin position="534"/>
        <end position="569"/>
    </location>
</feature>
<dbReference type="PANTHER" id="PTHR45989">
    <property type="entry name" value="TRANSLATION INITIATION FACTOR EIF-2B SUBUNIT GAMMA"/>
    <property type="match status" value="1"/>
</dbReference>
<organism evidence="11 12">
    <name type="scientific">Cryoendolithus antarcticus</name>
    <dbReference type="NCBI Taxonomy" id="1507870"/>
    <lineage>
        <taxon>Eukaryota</taxon>
        <taxon>Fungi</taxon>
        <taxon>Dikarya</taxon>
        <taxon>Ascomycota</taxon>
        <taxon>Pezizomycotina</taxon>
        <taxon>Dothideomycetes</taxon>
        <taxon>Dothideomycetidae</taxon>
        <taxon>Cladosporiales</taxon>
        <taxon>Cladosporiaceae</taxon>
        <taxon>Cryoendolithus</taxon>
    </lineage>
</organism>
<dbReference type="GO" id="GO:0005851">
    <property type="term" value="C:eukaryotic translation initiation factor 2B complex"/>
    <property type="evidence" value="ECO:0007669"/>
    <property type="project" value="TreeGrafter"/>
</dbReference>
<name>A0A1V8T838_9PEZI</name>
<evidence type="ECO:0000256" key="3">
    <source>
        <dbReference type="ARBA" id="ARBA00022490"/>
    </source>
</evidence>
<feature type="compositionally biased region" description="Polar residues" evidence="9">
    <location>
        <begin position="322"/>
        <end position="346"/>
    </location>
</feature>
<comment type="similarity">
    <text evidence="2">Belongs to the eIF-2B gamma/epsilon subunits family.</text>
</comment>
<keyword evidence="12" id="KW-1185">Reference proteome</keyword>
<keyword evidence="3" id="KW-0963">Cytoplasm</keyword>
<comment type="subcellular location">
    <subcellularLocation>
        <location evidence="1">Cytoplasm</location>
        <location evidence="1">Cytosol</location>
    </subcellularLocation>
</comment>
<accession>A0A1V8T838</accession>
<evidence type="ECO:0000256" key="1">
    <source>
        <dbReference type="ARBA" id="ARBA00004514"/>
    </source>
</evidence>
<feature type="region of interest" description="Disordered" evidence="9">
    <location>
        <begin position="491"/>
        <end position="522"/>
    </location>
</feature>
<dbReference type="Gene3D" id="2.160.10.10">
    <property type="entry name" value="Hexapeptide repeat proteins"/>
    <property type="match status" value="1"/>
</dbReference>
<feature type="compositionally biased region" description="Basic and acidic residues" evidence="9">
    <location>
        <begin position="512"/>
        <end position="522"/>
    </location>
</feature>
<dbReference type="GO" id="GO:0003743">
    <property type="term" value="F:translation initiation factor activity"/>
    <property type="evidence" value="ECO:0007669"/>
    <property type="project" value="UniProtKB-KW"/>
</dbReference>
<comment type="caution">
    <text evidence="11">The sequence shown here is derived from an EMBL/GenBank/DDBJ whole genome shotgun (WGS) entry which is preliminary data.</text>
</comment>
<gene>
    <name evidence="11" type="ORF">B0A48_07283</name>
</gene>
<dbReference type="SUPFAM" id="SSF53448">
    <property type="entry name" value="Nucleotide-diphospho-sugar transferases"/>
    <property type="match status" value="1"/>
</dbReference>
<dbReference type="Pfam" id="PF25087">
    <property type="entry name" value="GMPPB_C"/>
    <property type="match status" value="1"/>
</dbReference>
<keyword evidence="5" id="KW-0648">Protein biosynthesis</keyword>
<reference evidence="12" key="1">
    <citation type="submission" date="2017-03" db="EMBL/GenBank/DDBJ databases">
        <title>Genomes of endolithic fungi from Antarctica.</title>
        <authorList>
            <person name="Coleine C."/>
            <person name="Masonjones S."/>
            <person name="Stajich J.E."/>
        </authorList>
    </citation>
    <scope>NUCLEOTIDE SEQUENCE [LARGE SCALE GENOMIC DNA]</scope>
    <source>
        <strain evidence="12">CCFEE 5527</strain>
    </source>
</reference>
<dbReference type="InParanoid" id="A0A1V8T838"/>
<evidence type="ECO:0000256" key="2">
    <source>
        <dbReference type="ARBA" id="ARBA00007878"/>
    </source>
</evidence>
<evidence type="ECO:0000256" key="4">
    <source>
        <dbReference type="ARBA" id="ARBA00022540"/>
    </source>
</evidence>
<sequence length="569" mass="61275">MPHATHPSPGLQAFILCGPGVSLNTFTSSPKDFPKALVPIANRPMVWYPLDWCHRMGITDVTLITPPESAAPLQGALSIHPALTSITPRPEILAPAELTQTTGAGEILRLPEVQKAITGDFMILPCDLVSEVEGSKIVEQWLALNPLSISSKTNKRKSGMGVFYPTQGVEGISHKKDETDFIATVPIPLPNVPAPTGSLRPDIEELVMSMPTDTLKDLIEEDKETSLRIRQSLFTKHGRVKIKTKHRDAHVYIFPSWVKDFAAKNEKFDSISEDLLGWWAKASWQNGLGVKLGVDEVLTEQTSSGRDENGESNDDEIDIASLSSTTSSRHQPRTTPSFASRVNVSPSPAVGLTTPPPLLAYIQPSIKPPTASPSPVQPLIRRIDTTSALLNTSLYLARQPSTHPLAHDHKLHPTATVGMQSRLSQEDSLIAENVKLGSRVNVKESVIGPNCEIGNNARLIKCLLMDGVVVGDGVQLTGCIVGRRAKIEGAKAESEVSGESVEASKKGKGKAKQGDGEEGKTRLVECEVAPGFTVENGTQGKGEKYMAFEGGDGMEGFDGDGDDVMDDDP</sequence>
<feature type="region of interest" description="Disordered" evidence="9">
    <location>
        <begin position="322"/>
        <end position="349"/>
    </location>
</feature>
<proteinExistence type="inferred from homology"/>
<keyword evidence="4" id="KW-0396">Initiation factor</keyword>
<feature type="domain" description="Mannose-1-phosphate guanyltransferase C-terminal" evidence="10">
    <location>
        <begin position="426"/>
        <end position="504"/>
    </location>
</feature>
<dbReference type="SUPFAM" id="SSF51161">
    <property type="entry name" value="Trimeric LpxA-like enzymes"/>
    <property type="match status" value="1"/>
</dbReference>
<evidence type="ECO:0000256" key="6">
    <source>
        <dbReference type="ARBA" id="ARBA00044196"/>
    </source>
</evidence>
<dbReference type="InterPro" id="IPR029044">
    <property type="entry name" value="Nucleotide-diphossugar_trans"/>
</dbReference>
<comment type="subunit">
    <text evidence="8">Component of the translation initiation factor 2B (eIF2B) complex which is a heterodecamer of two sets of five different subunits: alpha, beta, gamma, delta and epsilon. Subunits alpha, beta and delta comprise a regulatory subcomplex and subunits epsilon and gamma comprise a catalytic subcomplex. Within the complex, the hexameric regulatory complex resides at the center, with the two heterodimeric catalytic subcomplexes bound on opposite sides.</text>
</comment>
<evidence type="ECO:0000256" key="9">
    <source>
        <dbReference type="SAM" id="MobiDB-lite"/>
    </source>
</evidence>
<dbReference type="EMBL" id="NAJO01000014">
    <property type="protein sequence ID" value="OQO07586.1"/>
    <property type="molecule type" value="Genomic_DNA"/>
</dbReference>
<evidence type="ECO:0000256" key="8">
    <source>
        <dbReference type="ARBA" id="ARBA00046432"/>
    </source>
</evidence>
<dbReference type="AlphaFoldDB" id="A0A1V8T838"/>
<evidence type="ECO:0000256" key="5">
    <source>
        <dbReference type="ARBA" id="ARBA00022917"/>
    </source>
</evidence>
<dbReference type="Proteomes" id="UP000192596">
    <property type="component" value="Unassembled WGS sequence"/>
</dbReference>
<evidence type="ECO:0000256" key="7">
    <source>
        <dbReference type="ARBA" id="ARBA00044229"/>
    </source>
</evidence>
<evidence type="ECO:0000313" key="12">
    <source>
        <dbReference type="Proteomes" id="UP000192596"/>
    </source>
</evidence>
<dbReference type="PANTHER" id="PTHR45989:SF1">
    <property type="entry name" value="TRANSLATION INITIATION FACTOR EIF-2B SUBUNIT GAMMA"/>
    <property type="match status" value="1"/>
</dbReference>
<dbReference type="InterPro" id="IPR051960">
    <property type="entry name" value="eIF2B_gamma"/>
</dbReference>
<dbReference type="InterPro" id="IPR011004">
    <property type="entry name" value="Trimer_LpxA-like_sf"/>
</dbReference>
<protein>
    <recommendedName>
        <fullName evidence="6">Translation initiation factor eIF2B subunit gamma</fullName>
    </recommendedName>
    <alternativeName>
        <fullName evidence="7">eIF2B GDP-GTP exchange factor subunit gamma</fullName>
    </alternativeName>
</protein>
<dbReference type="STRING" id="1507870.A0A1V8T838"/>
<dbReference type="GO" id="GO:0005085">
    <property type="term" value="F:guanyl-nucleotide exchange factor activity"/>
    <property type="evidence" value="ECO:0007669"/>
    <property type="project" value="TreeGrafter"/>
</dbReference>
<dbReference type="Gene3D" id="3.90.550.10">
    <property type="entry name" value="Spore Coat Polysaccharide Biosynthesis Protein SpsA, Chain A"/>
    <property type="match status" value="1"/>
</dbReference>